<dbReference type="GO" id="GO:0051301">
    <property type="term" value="P:cell division"/>
    <property type="evidence" value="ECO:0007669"/>
    <property type="project" value="UniProtKB-KW"/>
</dbReference>
<keyword evidence="10 21" id="KW-1133">Transmembrane helix</keyword>
<feature type="transmembrane region" description="Helical" evidence="21">
    <location>
        <begin position="278"/>
        <end position="299"/>
    </location>
</feature>
<evidence type="ECO:0000256" key="8">
    <source>
        <dbReference type="ARBA" id="ARBA00022960"/>
    </source>
</evidence>
<feature type="transmembrane region" description="Helical" evidence="21">
    <location>
        <begin position="171"/>
        <end position="187"/>
    </location>
</feature>
<organism evidence="22 23">
    <name type="scientific">Desulfoplanes formicivorans</name>
    <dbReference type="NCBI Taxonomy" id="1592317"/>
    <lineage>
        <taxon>Bacteria</taxon>
        <taxon>Pseudomonadati</taxon>
        <taxon>Thermodesulfobacteriota</taxon>
        <taxon>Desulfovibrionia</taxon>
        <taxon>Desulfovibrionales</taxon>
        <taxon>Desulfoplanaceae</taxon>
        <taxon>Desulfoplanes</taxon>
    </lineage>
</organism>
<dbReference type="NCBIfam" id="TIGR02614">
    <property type="entry name" value="ftsW"/>
    <property type="match status" value="1"/>
</dbReference>
<keyword evidence="5" id="KW-0328">Glycosyltransferase</keyword>
<evidence type="ECO:0000256" key="1">
    <source>
        <dbReference type="ARBA" id="ARBA00004651"/>
    </source>
</evidence>
<comment type="subcellular location">
    <subcellularLocation>
        <location evidence="1">Cell membrane</location>
        <topology evidence="1">Multi-pass membrane protein</topology>
    </subcellularLocation>
</comment>
<dbReference type="EC" id="2.4.99.28" evidence="19"/>
<dbReference type="PANTHER" id="PTHR30474:SF2">
    <property type="entry name" value="PEPTIDOGLYCAN GLYCOSYLTRANSFERASE FTSW-RELATED"/>
    <property type="match status" value="1"/>
</dbReference>
<dbReference type="Proteomes" id="UP000095200">
    <property type="component" value="Unassembled WGS sequence"/>
</dbReference>
<dbReference type="RefSeq" id="WP_088178302.1">
    <property type="nucleotide sequence ID" value="NZ_BDFE01000008.1"/>
</dbReference>
<evidence type="ECO:0000256" key="10">
    <source>
        <dbReference type="ARBA" id="ARBA00022989"/>
    </source>
</evidence>
<dbReference type="STRING" id="1592317.DPF_0520"/>
<dbReference type="GO" id="GO:0015648">
    <property type="term" value="F:lipid-linked peptidoglycan transporter activity"/>
    <property type="evidence" value="ECO:0007669"/>
    <property type="project" value="TreeGrafter"/>
</dbReference>
<feature type="transmembrane region" description="Helical" evidence="21">
    <location>
        <begin position="79"/>
        <end position="100"/>
    </location>
</feature>
<sequence length="373" mass="40668">MGNSSHTATRLGIDWWLLFPLAVLTGLGLIMVLSASGVMAEKFWNTPYHFITRQSLFAGLGLCIMLATSRLSPSCLHALHYPLLAGSLVLLALTLLPVVAVKAGGASRWINLGFFSLQPLEVAKVALVFYLAYFFSRKQDRIKTFRIGFVPPFMTTGIMCALLLVQPDFGGAMFLVMILFLFCLVGGTRFSYLAISSIMALGLATVLVMTSPYRFRRWFAFLDPFKDAQDSGYQLVQSLYGFGAGGWLGVGLGAGRQKLFFLPEAHNDFILAVLGEELGFVGVSLVIVLMGIILWRCVVIALNQKDMQDRFLAFGAGLIIILGAILNMAVVLAVAPPKGVAFPFLSYGGSNMLTSFFCMGILLNLSRRGSRAR</sequence>
<keyword evidence="13" id="KW-0961">Cell wall biogenesis/degradation</keyword>
<keyword evidence="11 21" id="KW-0472">Membrane</keyword>
<proteinExistence type="inferred from homology"/>
<dbReference type="PANTHER" id="PTHR30474">
    <property type="entry name" value="CELL CYCLE PROTEIN"/>
    <property type="match status" value="1"/>
</dbReference>
<evidence type="ECO:0000256" key="5">
    <source>
        <dbReference type="ARBA" id="ARBA00022676"/>
    </source>
</evidence>
<evidence type="ECO:0000256" key="4">
    <source>
        <dbReference type="ARBA" id="ARBA00022618"/>
    </source>
</evidence>
<feature type="transmembrane region" description="Helical" evidence="21">
    <location>
        <begin position="147"/>
        <end position="165"/>
    </location>
</feature>
<dbReference type="AlphaFoldDB" id="A0A194AFF4"/>
<feature type="transmembrane region" description="Helical" evidence="21">
    <location>
        <begin position="12"/>
        <end position="36"/>
    </location>
</feature>
<dbReference type="InterPro" id="IPR001182">
    <property type="entry name" value="FtsW/RodA"/>
</dbReference>
<dbReference type="GO" id="GO:0009252">
    <property type="term" value="P:peptidoglycan biosynthetic process"/>
    <property type="evidence" value="ECO:0007669"/>
    <property type="project" value="UniProtKB-KW"/>
</dbReference>
<keyword evidence="3" id="KW-1003">Cell membrane</keyword>
<dbReference type="GO" id="GO:0005886">
    <property type="term" value="C:plasma membrane"/>
    <property type="evidence" value="ECO:0007669"/>
    <property type="project" value="UniProtKB-SubCell"/>
</dbReference>
<feature type="transmembrane region" description="Helical" evidence="21">
    <location>
        <begin position="192"/>
        <end position="213"/>
    </location>
</feature>
<evidence type="ECO:0000256" key="7">
    <source>
        <dbReference type="ARBA" id="ARBA00022692"/>
    </source>
</evidence>
<dbReference type="Pfam" id="PF01098">
    <property type="entry name" value="FTSW_RODA_SPOVE"/>
    <property type="match status" value="1"/>
</dbReference>
<keyword evidence="4 22" id="KW-0132">Cell division</keyword>
<dbReference type="OrthoDB" id="9768187at2"/>
<keyword evidence="23" id="KW-1185">Reference proteome</keyword>
<comment type="catalytic activity">
    <reaction evidence="20">
        <text>[GlcNAc-(1-&gt;4)-Mur2Ac(oyl-L-Ala-gamma-D-Glu-L-Lys-D-Ala-D-Ala)](n)-di-trans,octa-cis-undecaprenyl diphosphate + beta-D-GlcNAc-(1-&gt;4)-Mur2Ac(oyl-L-Ala-gamma-D-Glu-L-Lys-D-Ala-D-Ala)-di-trans,octa-cis-undecaprenyl diphosphate = [GlcNAc-(1-&gt;4)-Mur2Ac(oyl-L-Ala-gamma-D-Glu-L-Lys-D-Ala-D-Ala)](n+1)-di-trans,octa-cis-undecaprenyl diphosphate + di-trans,octa-cis-undecaprenyl diphosphate + H(+)</text>
        <dbReference type="Rhea" id="RHEA:23708"/>
        <dbReference type="Rhea" id="RHEA-COMP:9602"/>
        <dbReference type="Rhea" id="RHEA-COMP:9603"/>
        <dbReference type="ChEBI" id="CHEBI:15378"/>
        <dbReference type="ChEBI" id="CHEBI:58405"/>
        <dbReference type="ChEBI" id="CHEBI:60033"/>
        <dbReference type="ChEBI" id="CHEBI:78435"/>
        <dbReference type="EC" id="2.4.99.28"/>
    </reaction>
</comment>
<evidence type="ECO:0000256" key="18">
    <source>
        <dbReference type="ARBA" id="ARBA00041418"/>
    </source>
</evidence>
<keyword evidence="6" id="KW-0808">Transferase</keyword>
<evidence type="ECO:0000256" key="3">
    <source>
        <dbReference type="ARBA" id="ARBA00022475"/>
    </source>
</evidence>
<reference evidence="23" key="1">
    <citation type="submission" date="2016-06" db="EMBL/GenBank/DDBJ databases">
        <title>Draft genome sequence of Desulfoplanes formicivorans strain Pf12B.</title>
        <authorList>
            <person name="Watanabe M."/>
            <person name="Kojima H."/>
            <person name="Fukui M."/>
        </authorList>
    </citation>
    <scope>NUCLEOTIDE SEQUENCE [LARGE SCALE GENOMIC DNA]</scope>
    <source>
        <strain evidence="23">Pf12B</strain>
    </source>
</reference>
<evidence type="ECO:0000313" key="23">
    <source>
        <dbReference type="Proteomes" id="UP000095200"/>
    </source>
</evidence>
<evidence type="ECO:0000313" key="22">
    <source>
        <dbReference type="EMBL" id="GAU07821.1"/>
    </source>
</evidence>
<feature type="transmembrane region" description="Helical" evidence="21">
    <location>
        <begin position="112"/>
        <end position="135"/>
    </location>
</feature>
<keyword evidence="12" id="KW-0131">Cell cycle</keyword>
<evidence type="ECO:0000256" key="19">
    <source>
        <dbReference type="ARBA" id="ARBA00044770"/>
    </source>
</evidence>
<evidence type="ECO:0000256" key="2">
    <source>
        <dbReference type="ARBA" id="ARBA00004752"/>
    </source>
</evidence>
<evidence type="ECO:0000256" key="17">
    <source>
        <dbReference type="ARBA" id="ARBA00041185"/>
    </source>
</evidence>
<keyword evidence="9" id="KW-0573">Peptidoglycan synthesis</keyword>
<accession>A0A194AFF4</accession>
<comment type="caution">
    <text evidence="22">The sequence shown here is derived from an EMBL/GenBank/DDBJ whole genome shotgun (WGS) entry which is preliminary data.</text>
</comment>
<feature type="transmembrane region" description="Helical" evidence="21">
    <location>
        <begin position="48"/>
        <end position="67"/>
    </location>
</feature>
<evidence type="ECO:0000256" key="6">
    <source>
        <dbReference type="ARBA" id="ARBA00022679"/>
    </source>
</evidence>
<feature type="transmembrane region" description="Helical" evidence="21">
    <location>
        <begin position="341"/>
        <end position="365"/>
    </location>
</feature>
<dbReference type="EMBL" id="BDFE01000008">
    <property type="protein sequence ID" value="GAU07821.1"/>
    <property type="molecule type" value="Genomic_DNA"/>
</dbReference>
<evidence type="ECO:0000256" key="15">
    <source>
        <dbReference type="ARBA" id="ARBA00033270"/>
    </source>
</evidence>
<dbReference type="GO" id="GO:0008360">
    <property type="term" value="P:regulation of cell shape"/>
    <property type="evidence" value="ECO:0007669"/>
    <property type="project" value="UniProtKB-KW"/>
</dbReference>
<gene>
    <name evidence="22" type="ORF">DPF_0520</name>
</gene>
<evidence type="ECO:0000256" key="14">
    <source>
        <dbReference type="ARBA" id="ARBA00032370"/>
    </source>
</evidence>
<dbReference type="InterPro" id="IPR013437">
    <property type="entry name" value="FtsW"/>
</dbReference>
<evidence type="ECO:0000256" key="9">
    <source>
        <dbReference type="ARBA" id="ARBA00022984"/>
    </source>
</evidence>
<feature type="transmembrane region" description="Helical" evidence="21">
    <location>
        <begin position="311"/>
        <end position="335"/>
    </location>
</feature>
<dbReference type="GO" id="GO:0008955">
    <property type="term" value="F:peptidoglycan glycosyltransferase activity"/>
    <property type="evidence" value="ECO:0007669"/>
    <property type="project" value="UniProtKB-EC"/>
</dbReference>
<evidence type="ECO:0000256" key="12">
    <source>
        <dbReference type="ARBA" id="ARBA00023306"/>
    </source>
</evidence>
<evidence type="ECO:0000256" key="11">
    <source>
        <dbReference type="ARBA" id="ARBA00023136"/>
    </source>
</evidence>
<keyword evidence="8" id="KW-0133">Cell shape</keyword>
<evidence type="ECO:0000256" key="21">
    <source>
        <dbReference type="SAM" id="Phobius"/>
    </source>
</evidence>
<protein>
    <recommendedName>
        <fullName evidence="17">Probable peptidoglycan glycosyltransferase FtsW</fullName>
        <ecNumber evidence="19">2.4.99.28</ecNumber>
    </recommendedName>
    <alternativeName>
        <fullName evidence="18">Cell division protein FtsW</fullName>
    </alternativeName>
    <alternativeName>
        <fullName evidence="15">Cell wall polymerase</fullName>
    </alternativeName>
    <alternativeName>
        <fullName evidence="14">Peptidoglycan polymerase</fullName>
    </alternativeName>
</protein>
<comment type="similarity">
    <text evidence="16">Belongs to the SEDS family. FtsW subfamily.</text>
</comment>
<name>A0A194AFF4_9BACT</name>
<evidence type="ECO:0000256" key="20">
    <source>
        <dbReference type="ARBA" id="ARBA00049902"/>
    </source>
</evidence>
<evidence type="ECO:0000256" key="13">
    <source>
        <dbReference type="ARBA" id="ARBA00023316"/>
    </source>
</evidence>
<dbReference type="GO" id="GO:0071555">
    <property type="term" value="P:cell wall organization"/>
    <property type="evidence" value="ECO:0007669"/>
    <property type="project" value="UniProtKB-KW"/>
</dbReference>
<comment type="pathway">
    <text evidence="2">Cell wall biogenesis; peptidoglycan biosynthesis.</text>
</comment>
<dbReference type="GO" id="GO:0032153">
    <property type="term" value="C:cell division site"/>
    <property type="evidence" value="ECO:0007669"/>
    <property type="project" value="TreeGrafter"/>
</dbReference>
<keyword evidence="7 21" id="KW-0812">Transmembrane</keyword>
<evidence type="ECO:0000256" key="16">
    <source>
        <dbReference type="ARBA" id="ARBA00038053"/>
    </source>
</evidence>